<keyword evidence="4" id="KW-1185">Reference proteome</keyword>
<proteinExistence type="predicted"/>
<dbReference type="EMBL" id="CP036402">
    <property type="protein sequence ID" value="QBI20217.1"/>
    <property type="molecule type" value="Genomic_DNA"/>
</dbReference>
<reference evidence="3 4" key="1">
    <citation type="submission" date="2019-01" db="EMBL/GenBank/DDBJ databases">
        <title>Egibacter rhizosphaerae EGI 80759T.</title>
        <authorList>
            <person name="Chen D.-D."/>
            <person name="Tian Y."/>
            <person name="Jiao J.-Y."/>
            <person name="Zhang X.-T."/>
            <person name="Zhang Y.-G."/>
            <person name="Zhang Y."/>
            <person name="Xiao M."/>
            <person name="Shu W.-S."/>
            <person name="Li W.-J."/>
        </authorList>
    </citation>
    <scope>NUCLEOTIDE SEQUENCE [LARGE SCALE GENOMIC DNA]</scope>
    <source>
        <strain evidence="3 4">EGI 80759</strain>
    </source>
</reference>
<dbReference type="KEGG" id="erz:ER308_12000"/>
<sequence length="170" mass="17587">MMAGRTTRLLLIVHVAVAAGLVGAALTLIVLGVAGVRGADPRMVYPAAHLVDAWVVAPLGLVALISGIIQARVTGRSLLHTRWVRAKLLITAGMTAVVIFVLEPRLAASARDALADQAFVSTDFLPLAAAPVVALALVLVNVTLGMNARDGRTRPSRSASSPASEATREA</sequence>
<keyword evidence="2" id="KW-0472">Membrane</keyword>
<dbReference type="AlphaFoldDB" id="A0A411YGD0"/>
<evidence type="ECO:0008006" key="5">
    <source>
        <dbReference type="Google" id="ProtNLM"/>
    </source>
</evidence>
<organism evidence="3 4">
    <name type="scientific">Egibacter rhizosphaerae</name>
    <dbReference type="NCBI Taxonomy" id="1670831"/>
    <lineage>
        <taxon>Bacteria</taxon>
        <taxon>Bacillati</taxon>
        <taxon>Actinomycetota</taxon>
        <taxon>Nitriliruptoria</taxon>
        <taxon>Egibacterales</taxon>
        <taxon>Egibacteraceae</taxon>
        <taxon>Egibacter</taxon>
    </lineage>
</organism>
<keyword evidence="2" id="KW-1133">Transmembrane helix</keyword>
<accession>A0A411YGD0</accession>
<evidence type="ECO:0000256" key="1">
    <source>
        <dbReference type="SAM" id="MobiDB-lite"/>
    </source>
</evidence>
<feature type="transmembrane region" description="Helical" evidence="2">
    <location>
        <begin position="83"/>
        <end position="102"/>
    </location>
</feature>
<evidence type="ECO:0000256" key="2">
    <source>
        <dbReference type="SAM" id="Phobius"/>
    </source>
</evidence>
<keyword evidence="2" id="KW-0812">Transmembrane</keyword>
<dbReference type="Proteomes" id="UP000291469">
    <property type="component" value="Chromosome"/>
</dbReference>
<name>A0A411YGD0_9ACTN</name>
<feature type="transmembrane region" description="Helical" evidence="2">
    <location>
        <begin position="9"/>
        <end position="33"/>
    </location>
</feature>
<dbReference type="OrthoDB" id="8082651at2"/>
<feature type="compositionally biased region" description="Low complexity" evidence="1">
    <location>
        <begin position="156"/>
        <end position="170"/>
    </location>
</feature>
<feature type="transmembrane region" description="Helical" evidence="2">
    <location>
        <begin position="124"/>
        <end position="144"/>
    </location>
</feature>
<evidence type="ECO:0000313" key="3">
    <source>
        <dbReference type="EMBL" id="QBI20217.1"/>
    </source>
</evidence>
<feature type="transmembrane region" description="Helical" evidence="2">
    <location>
        <begin position="53"/>
        <end position="71"/>
    </location>
</feature>
<protein>
    <recommendedName>
        <fullName evidence="5">DUF2269 family protein</fullName>
    </recommendedName>
</protein>
<gene>
    <name evidence="3" type="ORF">ER308_12000</name>
</gene>
<evidence type="ECO:0000313" key="4">
    <source>
        <dbReference type="Proteomes" id="UP000291469"/>
    </source>
</evidence>
<dbReference type="RefSeq" id="WP_131155214.1">
    <property type="nucleotide sequence ID" value="NZ_CP036402.1"/>
</dbReference>
<feature type="region of interest" description="Disordered" evidence="1">
    <location>
        <begin position="150"/>
        <end position="170"/>
    </location>
</feature>